<evidence type="ECO:0000313" key="1">
    <source>
        <dbReference type="EMBL" id="RHJ89454.1"/>
    </source>
</evidence>
<dbReference type="EMBL" id="QRMS01000001">
    <property type="protein sequence ID" value="RHJ89454.1"/>
    <property type="molecule type" value="Genomic_DNA"/>
</dbReference>
<dbReference type="GO" id="GO:0019546">
    <property type="term" value="P:L-arginine deiminase pathway"/>
    <property type="evidence" value="ECO:0007669"/>
    <property type="project" value="TreeGrafter"/>
</dbReference>
<dbReference type="Proteomes" id="UP000284841">
    <property type="component" value="Unassembled WGS sequence"/>
</dbReference>
<dbReference type="OrthoDB" id="9807502at2"/>
<gene>
    <name evidence="1" type="ORF">DW099_02450</name>
</gene>
<sequence length="310" mass="34837">MAFLELNKDKNLRRDETPFEEQIGNYWGDWGISSQCAPLKSVLLRRPGSEINEFSWEEARFREGIDPDKFREAHQRLVDLYEENGVKVYFLDEQREDRPNAVYCRDLMFMTPEGAIIARPALPVRRGEEVAMAKALAALNIPIVKTITGTGTFEGADCLWVDRKTAILARSSRTNEAGYNQVAQVLREQGVETILTVPIPYTNAHLDGIMNFVDTDKAIVNTRQVPYDVVEYLMNRGYNIIDAPDQDEARFSLGLNIVALRPGVVIQAQGNPKTKEALEKNGVEVISLDFDEILKGWGSVHCCSATLARG</sequence>
<protein>
    <submittedName>
        <fullName evidence="1">Amidinotransferase</fullName>
    </submittedName>
</protein>
<comment type="caution">
    <text evidence="1">The sequence shown here is derived from an EMBL/GenBank/DDBJ whole genome shotgun (WGS) entry which is preliminary data.</text>
</comment>
<evidence type="ECO:0000313" key="2">
    <source>
        <dbReference type="Proteomes" id="UP000284841"/>
    </source>
</evidence>
<dbReference type="SUPFAM" id="SSF55909">
    <property type="entry name" value="Pentein"/>
    <property type="match status" value="1"/>
</dbReference>
<dbReference type="RefSeq" id="WP_118333579.1">
    <property type="nucleotide sequence ID" value="NZ_AP025567.1"/>
</dbReference>
<dbReference type="AlphaFoldDB" id="A0A415E6V8"/>
<reference evidence="1 2" key="1">
    <citation type="submission" date="2018-08" db="EMBL/GenBank/DDBJ databases">
        <title>A genome reference for cultivated species of the human gut microbiota.</title>
        <authorList>
            <person name="Zou Y."/>
            <person name="Xue W."/>
            <person name="Luo G."/>
        </authorList>
    </citation>
    <scope>NUCLEOTIDE SEQUENCE [LARGE SCALE GENOMIC DNA]</scope>
    <source>
        <strain evidence="1 2">AM07-24</strain>
    </source>
</reference>
<dbReference type="Pfam" id="PF19420">
    <property type="entry name" value="DDAH_eukar"/>
    <property type="match status" value="1"/>
</dbReference>
<dbReference type="Gene3D" id="3.75.10.10">
    <property type="entry name" value="L-arginine/glycine Amidinotransferase, Chain A"/>
    <property type="match status" value="1"/>
</dbReference>
<name>A0A415E6V8_9FIRM</name>
<accession>A0A415E6V8</accession>
<organism evidence="1 2">
    <name type="scientific">Emergencia timonensis</name>
    <dbReference type="NCBI Taxonomy" id="1776384"/>
    <lineage>
        <taxon>Bacteria</taxon>
        <taxon>Bacillati</taxon>
        <taxon>Bacillota</taxon>
        <taxon>Clostridia</taxon>
        <taxon>Peptostreptococcales</taxon>
        <taxon>Anaerovoracaceae</taxon>
        <taxon>Emergencia</taxon>
    </lineage>
</organism>
<dbReference type="PANTHER" id="PTHR47271">
    <property type="entry name" value="ARGININE DEIMINASE"/>
    <property type="match status" value="1"/>
</dbReference>
<dbReference type="GO" id="GO:0016740">
    <property type="term" value="F:transferase activity"/>
    <property type="evidence" value="ECO:0007669"/>
    <property type="project" value="UniProtKB-KW"/>
</dbReference>
<dbReference type="PANTHER" id="PTHR47271:SF2">
    <property type="entry name" value="ARGININE DEIMINASE"/>
    <property type="match status" value="1"/>
</dbReference>
<dbReference type="STRING" id="1776384.GCA_900086585_02801"/>
<dbReference type="GO" id="GO:0016990">
    <property type="term" value="F:arginine deiminase activity"/>
    <property type="evidence" value="ECO:0007669"/>
    <property type="project" value="TreeGrafter"/>
</dbReference>
<keyword evidence="1" id="KW-0808">Transferase</keyword>
<keyword evidence="2" id="KW-1185">Reference proteome</keyword>
<proteinExistence type="predicted"/>